<feature type="compositionally biased region" description="Polar residues" evidence="1">
    <location>
        <begin position="35"/>
        <end position="54"/>
    </location>
</feature>
<proteinExistence type="predicted"/>
<dbReference type="EMBL" id="MNAD01001730">
    <property type="protein sequence ID" value="OJT01592.1"/>
    <property type="molecule type" value="Genomic_DNA"/>
</dbReference>
<accession>A0A1M2V1Y3</accession>
<dbReference type="Proteomes" id="UP000184267">
    <property type="component" value="Unassembled WGS sequence"/>
</dbReference>
<evidence type="ECO:0000256" key="1">
    <source>
        <dbReference type="SAM" id="MobiDB-lite"/>
    </source>
</evidence>
<feature type="compositionally biased region" description="Polar residues" evidence="1">
    <location>
        <begin position="122"/>
        <end position="135"/>
    </location>
</feature>
<protein>
    <submittedName>
        <fullName evidence="2">Uncharacterized protein</fullName>
    </submittedName>
</protein>
<comment type="caution">
    <text evidence="2">The sequence shown here is derived from an EMBL/GenBank/DDBJ whole genome shotgun (WGS) entry which is preliminary data.</text>
</comment>
<feature type="compositionally biased region" description="Basic and acidic residues" evidence="1">
    <location>
        <begin position="93"/>
        <end position="105"/>
    </location>
</feature>
<feature type="compositionally biased region" description="Polar residues" evidence="1">
    <location>
        <begin position="223"/>
        <end position="236"/>
    </location>
</feature>
<evidence type="ECO:0000313" key="3">
    <source>
        <dbReference type="Proteomes" id="UP000184267"/>
    </source>
</evidence>
<name>A0A1M2V1Y3_TRAPU</name>
<gene>
    <name evidence="2" type="ORF">TRAPUB_7934</name>
</gene>
<dbReference type="AlphaFoldDB" id="A0A1M2V1Y3"/>
<feature type="region of interest" description="Disordered" evidence="1">
    <location>
        <begin position="1"/>
        <end position="236"/>
    </location>
</feature>
<organism evidence="2 3">
    <name type="scientific">Trametes pubescens</name>
    <name type="common">White-rot fungus</name>
    <dbReference type="NCBI Taxonomy" id="154538"/>
    <lineage>
        <taxon>Eukaryota</taxon>
        <taxon>Fungi</taxon>
        <taxon>Dikarya</taxon>
        <taxon>Basidiomycota</taxon>
        <taxon>Agaricomycotina</taxon>
        <taxon>Agaricomycetes</taxon>
        <taxon>Polyporales</taxon>
        <taxon>Polyporaceae</taxon>
        <taxon>Trametes</taxon>
    </lineage>
</organism>
<sequence>MDEPERPQFLPSTGSPAEENELLNHEHRGNDTGVVPSNTSDTCSPLPNLHQNASPLGPDDDTPINDGPRGSYALGHQSGEAKPATENGGRIHALPDQDWLSHSDMSDGSLPCTPTRKPKNAPTHTGALTVSSQHGNDPVTPLLSGLQPRKRLRVSTSPPRPLKAVPTAAPSGDLSQTLLRARLSREGRPKLATQARATPEQASPAHLSTPGTACASLKKSPLLLTNTSPSATRGRD</sequence>
<keyword evidence="3" id="KW-1185">Reference proteome</keyword>
<evidence type="ECO:0000313" key="2">
    <source>
        <dbReference type="EMBL" id="OJT01592.1"/>
    </source>
</evidence>
<reference evidence="2 3" key="1">
    <citation type="submission" date="2016-10" db="EMBL/GenBank/DDBJ databases">
        <title>Genome sequence of the basidiomycete white-rot fungus Trametes pubescens.</title>
        <authorList>
            <person name="Makela M.R."/>
            <person name="Granchi Z."/>
            <person name="Peng M."/>
            <person name="De Vries R.P."/>
            <person name="Grigoriev I."/>
            <person name="Riley R."/>
            <person name="Hilden K."/>
        </authorList>
    </citation>
    <scope>NUCLEOTIDE SEQUENCE [LARGE SCALE GENOMIC DNA]</scope>
    <source>
        <strain evidence="2 3">FBCC735</strain>
    </source>
</reference>